<dbReference type="RefSeq" id="WP_046561621.1">
    <property type="nucleotide sequence ID" value="NZ_CP010975.1"/>
</dbReference>
<dbReference type="Gene3D" id="2.40.50.140">
    <property type="entry name" value="Nucleic acid-binding proteins"/>
    <property type="match status" value="1"/>
</dbReference>
<dbReference type="SUPFAM" id="SSF50249">
    <property type="entry name" value="Nucleic acid-binding proteins"/>
    <property type="match status" value="1"/>
</dbReference>
<evidence type="ECO:0000256" key="6">
    <source>
        <dbReference type="ARBA" id="ARBA00023204"/>
    </source>
</evidence>
<reference evidence="10 11" key="1">
    <citation type="submission" date="2015-02" db="EMBL/GenBank/DDBJ databases">
        <title>Complete genome sequence of Kangiella geojedonensis strain YCS-5T.</title>
        <authorList>
            <person name="Kim K.M."/>
        </authorList>
    </citation>
    <scope>NUCLEOTIDE SEQUENCE [LARGE SCALE GENOMIC DNA]</scope>
    <source>
        <strain evidence="10 11">YCS-5</strain>
    </source>
</reference>
<dbReference type="NCBIfam" id="TIGR00613">
    <property type="entry name" value="reco"/>
    <property type="match status" value="1"/>
</dbReference>
<dbReference type="InterPro" id="IPR022572">
    <property type="entry name" value="DNA_rep/recomb_RecO_N"/>
</dbReference>
<keyword evidence="4 8" id="KW-0227">DNA damage</keyword>
<evidence type="ECO:0000256" key="5">
    <source>
        <dbReference type="ARBA" id="ARBA00023172"/>
    </source>
</evidence>
<evidence type="ECO:0000259" key="9">
    <source>
        <dbReference type="Pfam" id="PF11967"/>
    </source>
</evidence>
<dbReference type="PANTHER" id="PTHR33991">
    <property type="entry name" value="DNA REPAIR PROTEIN RECO"/>
    <property type="match status" value="1"/>
</dbReference>
<dbReference type="PANTHER" id="PTHR33991:SF1">
    <property type="entry name" value="DNA REPAIR PROTEIN RECO"/>
    <property type="match status" value="1"/>
</dbReference>
<evidence type="ECO:0000256" key="7">
    <source>
        <dbReference type="ARBA" id="ARBA00033409"/>
    </source>
</evidence>
<dbReference type="InterPro" id="IPR003717">
    <property type="entry name" value="RecO"/>
</dbReference>
<keyword evidence="6 8" id="KW-0234">DNA repair</keyword>
<dbReference type="InterPro" id="IPR012340">
    <property type="entry name" value="NA-bd_OB-fold"/>
</dbReference>
<sequence length="238" mass="26897">MNSADLVHSFVLHSRPFKESSLILDLFTLDFGRCSVLARGVRGSNKNNKRALLQPFQPLSISWTGRSDLKTLKQMEATQPSYALVGIPSLSGLYMNELIMKLLIQWDPHPDIFNVYQSSLIRLSAKENPSSVLREFELGLIEELGYGIDWFHDIHGDAIEMELDYGFLPDQGFVLLTQAPQNSLKAQGKHIQAIGQRDWQQSGSLALARKMCRTIIDPLIGYKDLNSRKLLQQTLAIR</sequence>
<dbReference type="HOGENOM" id="CLU_066645_1_0_6"/>
<evidence type="ECO:0000256" key="2">
    <source>
        <dbReference type="ARBA" id="ARBA00007452"/>
    </source>
</evidence>
<keyword evidence="5 8" id="KW-0233">DNA recombination</keyword>
<gene>
    <name evidence="8" type="primary">recO</name>
    <name evidence="10" type="ORF">TQ33_1624</name>
</gene>
<evidence type="ECO:0000256" key="8">
    <source>
        <dbReference type="HAMAP-Rule" id="MF_00201"/>
    </source>
</evidence>
<keyword evidence="11" id="KW-1185">Reference proteome</keyword>
<organism evidence="10 11">
    <name type="scientific">Kangiella geojedonensis</name>
    <dbReference type="NCBI Taxonomy" id="914150"/>
    <lineage>
        <taxon>Bacteria</taxon>
        <taxon>Pseudomonadati</taxon>
        <taxon>Pseudomonadota</taxon>
        <taxon>Gammaproteobacteria</taxon>
        <taxon>Kangiellales</taxon>
        <taxon>Kangiellaceae</taxon>
        <taxon>Kangiella</taxon>
    </lineage>
</organism>
<dbReference type="InterPro" id="IPR042242">
    <property type="entry name" value="RecO_C"/>
</dbReference>
<dbReference type="InterPro" id="IPR037278">
    <property type="entry name" value="ARFGAP/RecO"/>
</dbReference>
<evidence type="ECO:0000313" key="10">
    <source>
        <dbReference type="EMBL" id="AKE52567.1"/>
    </source>
</evidence>
<evidence type="ECO:0000256" key="1">
    <source>
        <dbReference type="ARBA" id="ARBA00003065"/>
    </source>
</evidence>
<dbReference type="Gene3D" id="1.20.1440.120">
    <property type="entry name" value="Recombination protein O, C-terminal domain"/>
    <property type="match status" value="1"/>
</dbReference>
<evidence type="ECO:0000256" key="4">
    <source>
        <dbReference type="ARBA" id="ARBA00022763"/>
    </source>
</evidence>
<dbReference type="GO" id="GO:0006302">
    <property type="term" value="P:double-strand break repair"/>
    <property type="evidence" value="ECO:0007669"/>
    <property type="project" value="TreeGrafter"/>
</dbReference>
<protein>
    <recommendedName>
        <fullName evidence="3 8">DNA repair protein RecO</fullName>
    </recommendedName>
    <alternativeName>
        <fullName evidence="7 8">Recombination protein O</fullName>
    </alternativeName>
</protein>
<dbReference type="OrthoDB" id="9804792at2"/>
<name>A0A0F6TRZ1_9GAMM</name>
<evidence type="ECO:0000256" key="3">
    <source>
        <dbReference type="ARBA" id="ARBA00021310"/>
    </source>
</evidence>
<dbReference type="AlphaFoldDB" id="A0A0F6TRZ1"/>
<proteinExistence type="inferred from homology"/>
<dbReference type="EMBL" id="CP010975">
    <property type="protein sequence ID" value="AKE52567.1"/>
    <property type="molecule type" value="Genomic_DNA"/>
</dbReference>
<evidence type="ECO:0000313" key="11">
    <source>
        <dbReference type="Proteomes" id="UP000034071"/>
    </source>
</evidence>
<accession>A0A0F6TRZ1</accession>
<dbReference type="Pfam" id="PF02565">
    <property type="entry name" value="RecO_C"/>
    <property type="match status" value="1"/>
</dbReference>
<feature type="domain" description="DNA replication/recombination mediator RecO N-terminal" evidence="9">
    <location>
        <begin position="10"/>
        <end position="79"/>
    </location>
</feature>
<comment type="similarity">
    <text evidence="2 8">Belongs to the RecO family.</text>
</comment>
<dbReference type="HAMAP" id="MF_00201">
    <property type="entry name" value="RecO"/>
    <property type="match status" value="1"/>
</dbReference>
<dbReference type="SUPFAM" id="SSF57863">
    <property type="entry name" value="ArfGap/RecO-like zinc finger"/>
    <property type="match status" value="1"/>
</dbReference>
<dbReference type="Pfam" id="PF11967">
    <property type="entry name" value="RecO_N"/>
    <property type="match status" value="1"/>
</dbReference>
<dbReference type="STRING" id="914150.TQ33_1624"/>
<dbReference type="Proteomes" id="UP000034071">
    <property type="component" value="Chromosome"/>
</dbReference>
<dbReference type="GO" id="GO:0043590">
    <property type="term" value="C:bacterial nucleoid"/>
    <property type="evidence" value="ECO:0007669"/>
    <property type="project" value="TreeGrafter"/>
</dbReference>
<dbReference type="KEGG" id="kge:TQ33_1624"/>
<comment type="function">
    <text evidence="1 8">Involved in DNA repair and RecF pathway recombination.</text>
</comment>
<dbReference type="GO" id="GO:0006310">
    <property type="term" value="P:DNA recombination"/>
    <property type="evidence" value="ECO:0007669"/>
    <property type="project" value="UniProtKB-UniRule"/>
</dbReference>